<reference evidence="3" key="1">
    <citation type="submission" date="2021-01" db="EMBL/GenBank/DDBJ databases">
        <title>Fulvivirga kasyanovii gen. nov., sp nov., a novel member of the phylum Bacteroidetes isolated from seawater in a mussel farm.</title>
        <authorList>
            <person name="Zhao L.-H."/>
            <person name="Wang Z.-J."/>
        </authorList>
    </citation>
    <scope>NUCLEOTIDE SEQUENCE</scope>
    <source>
        <strain evidence="3">29W222</strain>
    </source>
</reference>
<keyword evidence="1" id="KW-1133">Transmembrane helix</keyword>
<feature type="transmembrane region" description="Helical" evidence="1">
    <location>
        <begin position="16"/>
        <end position="36"/>
    </location>
</feature>
<dbReference type="EMBL" id="JAEUGD010000042">
    <property type="protein sequence ID" value="MBL6446954.1"/>
    <property type="molecule type" value="Genomic_DNA"/>
</dbReference>
<evidence type="ECO:0000313" key="3">
    <source>
        <dbReference type="EMBL" id="MBL6446954.1"/>
    </source>
</evidence>
<protein>
    <recommendedName>
        <fullName evidence="2">FHA domain-containing protein</fullName>
    </recommendedName>
</protein>
<organism evidence="3 4">
    <name type="scientific">Fulvivirga marina</name>
    <dbReference type="NCBI Taxonomy" id="2494733"/>
    <lineage>
        <taxon>Bacteria</taxon>
        <taxon>Pseudomonadati</taxon>
        <taxon>Bacteroidota</taxon>
        <taxon>Cytophagia</taxon>
        <taxon>Cytophagales</taxon>
        <taxon>Fulvivirgaceae</taxon>
        <taxon>Fulvivirga</taxon>
    </lineage>
</organism>
<dbReference type="Proteomes" id="UP000614216">
    <property type="component" value="Unassembled WGS sequence"/>
</dbReference>
<keyword evidence="1" id="KW-0812">Transmembrane</keyword>
<keyword evidence="4" id="KW-1185">Reference proteome</keyword>
<dbReference type="PROSITE" id="PS50006">
    <property type="entry name" value="FHA_DOMAIN"/>
    <property type="match status" value="1"/>
</dbReference>
<proteinExistence type="predicted"/>
<evidence type="ECO:0000313" key="4">
    <source>
        <dbReference type="Proteomes" id="UP000614216"/>
    </source>
</evidence>
<keyword evidence="1" id="KW-0472">Membrane</keyword>
<name>A0A937FVT1_9BACT</name>
<dbReference type="RefSeq" id="WP_202856487.1">
    <property type="nucleotide sequence ID" value="NZ_JAEUGD010000042.1"/>
</dbReference>
<accession>A0A937FVT1</accession>
<evidence type="ECO:0000256" key="1">
    <source>
        <dbReference type="SAM" id="Phobius"/>
    </source>
</evidence>
<sequence length="140" mass="16529">MARKLRFYYIWNIKHILVGVIVILISLIAIVGFYSYPRWYNFYKLSRYDKVAWGKVLSFHEKSIIRQTQYGSGLKVDHFKVKYTFSYSDSTYIINEEVNGTFLNGYRLRNVLSKQDSIAKIRFLSSDPSDSMVDLTEIKE</sequence>
<evidence type="ECO:0000259" key="2">
    <source>
        <dbReference type="PROSITE" id="PS50006"/>
    </source>
</evidence>
<comment type="caution">
    <text evidence="3">The sequence shown here is derived from an EMBL/GenBank/DDBJ whole genome shotgun (WGS) entry which is preliminary data.</text>
</comment>
<gene>
    <name evidence="3" type="ORF">JMN32_11580</name>
</gene>
<feature type="domain" description="FHA" evidence="2">
    <location>
        <begin position="78"/>
        <end position="108"/>
    </location>
</feature>
<dbReference type="InterPro" id="IPR000253">
    <property type="entry name" value="FHA_dom"/>
</dbReference>
<dbReference type="AlphaFoldDB" id="A0A937FVT1"/>